<dbReference type="SUPFAM" id="SSF52540">
    <property type="entry name" value="P-loop containing nucleoside triphosphate hydrolases"/>
    <property type="match status" value="1"/>
</dbReference>
<organism evidence="1 2">
    <name type="scientific">Candidatus Korarchaeum cryptofilum</name>
    <dbReference type="NCBI Taxonomy" id="498846"/>
    <lineage>
        <taxon>Archaea</taxon>
        <taxon>Thermoproteota</taxon>
        <taxon>Candidatus Korarchaeia</taxon>
        <taxon>Candidatus Korarchaeales</taxon>
        <taxon>Candidatus Korarchaeaceae</taxon>
        <taxon>Candidatus Korarchaeum</taxon>
    </lineage>
</organism>
<name>A0A429G5J7_9CREN</name>
<protein>
    <submittedName>
        <fullName evidence="1">GTPase</fullName>
    </submittedName>
</protein>
<dbReference type="InterPro" id="IPR053199">
    <property type="entry name" value="cDPG_synthetase-like"/>
</dbReference>
<comment type="caution">
    <text evidence="1">The sequence shown here is derived from an EMBL/GenBank/DDBJ whole genome shotgun (WGS) entry which is preliminary data.</text>
</comment>
<dbReference type="PANTHER" id="PTHR42869">
    <property type="entry name" value="SLL0572 PROTEIN"/>
    <property type="match status" value="1"/>
</dbReference>
<dbReference type="CDD" id="cd01983">
    <property type="entry name" value="SIMIBI"/>
    <property type="match status" value="1"/>
</dbReference>
<dbReference type="Proteomes" id="UP000278149">
    <property type="component" value="Unassembled WGS sequence"/>
</dbReference>
<dbReference type="EMBL" id="RCOR01000022">
    <property type="protein sequence ID" value="RSN69034.1"/>
    <property type="molecule type" value="Genomic_DNA"/>
</dbReference>
<dbReference type="AlphaFoldDB" id="A0A429G5J7"/>
<evidence type="ECO:0000313" key="1">
    <source>
        <dbReference type="EMBL" id="RSN69034.1"/>
    </source>
</evidence>
<evidence type="ECO:0000313" key="2">
    <source>
        <dbReference type="Proteomes" id="UP000278149"/>
    </source>
</evidence>
<proteinExistence type="predicted"/>
<dbReference type="Gene3D" id="3.40.50.720">
    <property type="entry name" value="NAD(P)-binding Rossmann-like Domain"/>
    <property type="match status" value="1"/>
</dbReference>
<dbReference type="InterPro" id="IPR027417">
    <property type="entry name" value="P-loop_NTPase"/>
</dbReference>
<dbReference type="PANTHER" id="PTHR42869:SF1">
    <property type="entry name" value="SLL0572 PROTEIN"/>
    <property type="match status" value="1"/>
</dbReference>
<accession>A0A429G5J7</accession>
<gene>
    <name evidence="1" type="ORF">D9Q81_04375</name>
</gene>
<sequence length="441" mass="49292">MMVRRVVIMGAAGRDFHNFNVFFRNNEDYRVVAFTAAQLPNIAGRIYPPELAGPLYPDGIPIYPEEDLPKIIREMNVDLVVFSYSDVSHQYIMERAALAQANGADFMLLGPKSTMLKSSKPVIAVTAARTGAGKSPTSRRVSKILKAKGLKVSVIRHPMPYGDLRKQIVQRFASLEDLDRHNATIEEREDYEPHLRLGNVVYAGVDYEKILREAEKESDVILWDGGNNDFPFYKPDLMITVVDPLRAGHELTYWPGSVNVRMADVIIVSKVDTACYADIEKVIMNVERVNPRAKIITAAIPYTVDKPELIEGKRVIVVEDGPTVTHGDMGFGAGYLMARKLRAEIIDPRPYAVGSIKETYEKYAHLSQVLPAVGYGEAQMKELEETINNSPAEAVVLGTPTDISRYLRINKPAVHVYYELQEIGSPTLEDIIGEFLKRVGL</sequence>
<dbReference type="Gene3D" id="3.40.50.300">
    <property type="entry name" value="P-loop containing nucleotide triphosphate hydrolases"/>
    <property type="match status" value="1"/>
</dbReference>
<reference evidence="1 2" key="1">
    <citation type="submission" date="2018-10" db="EMBL/GenBank/DDBJ databases">
        <title>Co-occurring genomic capacity for anaerobic methane metabolism and dissimilatory sulfite reduction discovered in the Korarchaeota.</title>
        <authorList>
            <person name="Mckay L.J."/>
            <person name="Dlakic M."/>
            <person name="Fields M.W."/>
            <person name="Delmont T.O."/>
            <person name="Eren A.M."/>
            <person name="Jay Z.J."/>
            <person name="Klingelsmith K.B."/>
            <person name="Rusch D.B."/>
            <person name="Inskeep W.P."/>
        </authorList>
    </citation>
    <scope>NUCLEOTIDE SEQUENCE [LARGE SCALE GENOMIC DNA]</scope>
    <source>
        <strain evidence="1 2">WS</strain>
    </source>
</reference>